<dbReference type="RefSeq" id="WP_007698685.1">
    <property type="nucleotide sequence ID" value="NZ_AJKW01000008.1"/>
</dbReference>
<reference evidence="3" key="1">
    <citation type="submission" date="2015-07" db="EMBL/GenBank/DDBJ databases">
        <authorList>
            <person name="Moine D."/>
            <person name="Kassam M."/>
        </authorList>
    </citation>
    <scope>NUCLEOTIDE SEQUENCE [LARGE SCALE GENOMIC DNA]</scope>
    <source>
        <strain evidence="3">NCTC 9529</strain>
    </source>
</reference>
<gene>
    <name evidence="1" type="ORF">AFK65_11645</name>
    <name evidence="2" type="ORF">NCTC9529_02381</name>
</gene>
<evidence type="ECO:0000313" key="1">
    <source>
        <dbReference type="EMBL" id="ALB55282.1"/>
    </source>
</evidence>
<sequence>MNPLILRDDVSVKAVLAPSGALRGVSLIRQPGNETWMTIIAQPCDHLQEQIARFLSLTDDEHNTLSQYLAQFSEPE</sequence>
<dbReference type="EMBL" id="CP012257">
    <property type="protein sequence ID" value="ALB55282.1"/>
    <property type="molecule type" value="Genomic_DNA"/>
</dbReference>
<evidence type="ECO:0000313" key="3">
    <source>
        <dbReference type="Proteomes" id="UP000061974"/>
    </source>
</evidence>
<dbReference type="Proteomes" id="UP000254849">
    <property type="component" value="Unassembled WGS sequence"/>
</dbReference>
<dbReference type="AlphaFoldDB" id="A0AAC8ZRM4"/>
<dbReference type="KEGG" id="cui:AFK65_11645"/>
<evidence type="ECO:0000313" key="4">
    <source>
        <dbReference type="Proteomes" id="UP000254849"/>
    </source>
</evidence>
<reference evidence="2 4" key="4">
    <citation type="submission" date="2018-06" db="EMBL/GenBank/DDBJ databases">
        <authorList>
            <consortium name="Pathogen Informatics"/>
            <person name="Doyle S."/>
        </authorList>
    </citation>
    <scope>NUCLEOTIDE SEQUENCE [LARGE SCALE GENOMIC DNA]</scope>
    <source>
        <strain evidence="4">NCTC 9529</strain>
        <strain evidence="2">NCTC9529</strain>
    </source>
</reference>
<organism evidence="1 3">
    <name type="scientific">Cronobacter universalis NCTC 9529</name>
    <dbReference type="NCBI Taxonomy" id="1074000"/>
    <lineage>
        <taxon>Bacteria</taxon>
        <taxon>Pseudomonadati</taxon>
        <taxon>Pseudomonadota</taxon>
        <taxon>Gammaproteobacteria</taxon>
        <taxon>Enterobacterales</taxon>
        <taxon>Enterobacteriaceae</taxon>
        <taxon>Cronobacter</taxon>
    </lineage>
</organism>
<evidence type="ECO:0000313" key="2">
    <source>
        <dbReference type="EMBL" id="STD09752.1"/>
    </source>
</evidence>
<name>A0AAC8ZRM4_9ENTR</name>
<reference evidence="1 3" key="3">
    <citation type="journal article" date="2016" name="Genome Announc.">
        <title>Fully Closed Genome Sequences of Five Type Strains of the Genus Cronobacter and One Cronobacter sakazakii Strain.</title>
        <authorList>
            <person name="Moine D."/>
            <person name="Kassam M."/>
            <person name="Baert L."/>
            <person name="Tang Y."/>
            <person name="Barretto C."/>
            <person name="Ngom Bru C."/>
            <person name="Klijn A."/>
            <person name="Descombes P."/>
        </authorList>
    </citation>
    <scope>NUCLEOTIDE SEQUENCE [LARGE SCALE GENOMIC DNA]</scope>
    <source>
        <strain evidence="1 3">NCTC 9529</strain>
    </source>
</reference>
<accession>A0AAC8ZRM4</accession>
<protein>
    <submittedName>
        <fullName evidence="1">Uncharacterized protein</fullName>
    </submittedName>
</protein>
<dbReference type="EMBL" id="UFYH01000001">
    <property type="protein sequence ID" value="STD09752.1"/>
    <property type="molecule type" value="Genomic_DNA"/>
</dbReference>
<keyword evidence="4" id="KW-1185">Reference proteome</keyword>
<reference evidence="3" key="2">
    <citation type="submission" date="2015-09" db="EMBL/GenBank/DDBJ databases">
        <title>Cronobacter genome sequencing and assembly.</title>
        <authorList>
            <person name="Descombes P."/>
            <person name="Baert L."/>
            <person name="Ngom-Bru C."/>
            <person name="Barretto C."/>
        </authorList>
    </citation>
    <scope>NUCLEOTIDE SEQUENCE [LARGE SCALE GENOMIC DNA]</scope>
    <source>
        <strain evidence="3">NCTC 9529</strain>
    </source>
</reference>
<proteinExistence type="predicted"/>
<dbReference type="Proteomes" id="UP000061974">
    <property type="component" value="Chromosome"/>
</dbReference>